<sequence>MDYLVVKWLHVLSSTILFGAGVGSAFHLFASSLRGHTGGAAASARNVVAADWLFTTPSAVVQPVTGLWLIHLMKIPLSTPWVAWSLALYAVAIACWLPVVAIQIRMRGMAVEAEHGCEPLPDAYRRLFHWWKGLGFGAFFPFLLIFWLMVAKRLPWAG</sequence>
<organism evidence="2 3">
    <name type="scientific">Ramlibacter monticola</name>
    <dbReference type="NCBI Taxonomy" id="1926872"/>
    <lineage>
        <taxon>Bacteria</taxon>
        <taxon>Pseudomonadati</taxon>
        <taxon>Pseudomonadota</taxon>
        <taxon>Betaproteobacteria</taxon>
        <taxon>Burkholderiales</taxon>
        <taxon>Comamonadaceae</taxon>
        <taxon>Ramlibacter</taxon>
    </lineage>
</organism>
<dbReference type="RefSeq" id="WP_201673230.1">
    <property type="nucleotide sequence ID" value="NZ_JAEQNE010000001.1"/>
</dbReference>
<name>A0A936YWA0_9BURK</name>
<keyword evidence="3" id="KW-1185">Reference proteome</keyword>
<dbReference type="InterPro" id="IPR018729">
    <property type="entry name" value="DUF2269_transmembrane"/>
</dbReference>
<evidence type="ECO:0000313" key="2">
    <source>
        <dbReference type="EMBL" id="MBL0390639.1"/>
    </source>
</evidence>
<proteinExistence type="predicted"/>
<keyword evidence="1" id="KW-1133">Transmembrane helix</keyword>
<accession>A0A936YWA0</accession>
<comment type="caution">
    <text evidence="2">The sequence shown here is derived from an EMBL/GenBank/DDBJ whole genome shotgun (WGS) entry which is preliminary data.</text>
</comment>
<gene>
    <name evidence="2" type="ORF">JJ685_05725</name>
</gene>
<keyword evidence="1" id="KW-0472">Membrane</keyword>
<protein>
    <submittedName>
        <fullName evidence="2">DUF2269 domain-containing protein</fullName>
    </submittedName>
</protein>
<feature type="transmembrane region" description="Helical" evidence="1">
    <location>
        <begin position="82"/>
        <end position="102"/>
    </location>
</feature>
<dbReference type="Pfam" id="PF10027">
    <property type="entry name" value="DUF2269"/>
    <property type="match status" value="1"/>
</dbReference>
<dbReference type="EMBL" id="JAEQNE010000001">
    <property type="protein sequence ID" value="MBL0390639.1"/>
    <property type="molecule type" value="Genomic_DNA"/>
</dbReference>
<dbReference type="Proteomes" id="UP000599109">
    <property type="component" value="Unassembled WGS sequence"/>
</dbReference>
<feature type="transmembrane region" description="Helical" evidence="1">
    <location>
        <begin position="130"/>
        <end position="150"/>
    </location>
</feature>
<feature type="transmembrane region" description="Helical" evidence="1">
    <location>
        <begin position="6"/>
        <end position="29"/>
    </location>
</feature>
<reference evidence="2 3" key="1">
    <citation type="journal article" date="2017" name="Int. J. Syst. Evol. Microbiol.">
        <title>Ramlibacter monticola sp. nov., isolated from forest soil.</title>
        <authorList>
            <person name="Chaudhary D.K."/>
            <person name="Kim J."/>
        </authorList>
    </citation>
    <scope>NUCLEOTIDE SEQUENCE [LARGE SCALE GENOMIC DNA]</scope>
    <source>
        <strain evidence="2 3">KACC 19175</strain>
    </source>
</reference>
<evidence type="ECO:0000313" key="3">
    <source>
        <dbReference type="Proteomes" id="UP000599109"/>
    </source>
</evidence>
<dbReference type="AlphaFoldDB" id="A0A936YWA0"/>
<evidence type="ECO:0000256" key="1">
    <source>
        <dbReference type="SAM" id="Phobius"/>
    </source>
</evidence>
<keyword evidence="1" id="KW-0812">Transmembrane</keyword>